<reference evidence="2 3" key="1">
    <citation type="journal article" date="2013" name="BMC Genomics">
        <title>Genomics-driven discovery of the pneumocandin biosynthetic gene cluster in the fungus Glarea lozoyensis.</title>
        <authorList>
            <person name="Chen L."/>
            <person name="Yue Q."/>
            <person name="Zhang X."/>
            <person name="Xiang M."/>
            <person name="Wang C."/>
            <person name="Li S."/>
            <person name="Che Y."/>
            <person name="Ortiz-Lopez F.J."/>
            <person name="Bills G.F."/>
            <person name="Liu X."/>
            <person name="An Z."/>
        </authorList>
    </citation>
    <scope>NUCLEOTIDE SEQUENCE [LARGE SCALE GENOMIC DNA]</scope>
    <source>
        <strain evidence="3">ATCC 20868 / MF5171</strain>
    </source>
</reference>
<keyword evidence="1" id="KW-0472">Membrane</keyword>
<dbReference type="AlphaFoldDB" id="S3DYT7"/>
<protein>
    <submittedName>
        <fullName evidence="2">Uncharacterized protein</fullName>
    </submittedName>
</protein>
<dbReference type="Proteomes" id="UP000016922">
    <property type="component" value="Unassembled WGS sequence"/>
</dbReference>
<dbReference type="GeneID" id="19471315"/>
<evidence type="ECO:0000313" key="3">
    <source>
        <dbReference type="Proteomes" id="UP000016922"/>
    </source>
</evidence>
<accession>S3DYT7</accession>
<sequence length="161" mass="18070">MLKRRFPALENLVDPCSTQRQQLIWAFGYVIAVYLAVLAIFPLSHKDQHSNSIMILVKAPVLTVECLNAYHLVVSWTCKRWPNIAGILLIQLKAKDSKGFLVEQDGKSAVSAVRIVIPTVDTVACMSLFLFVLNLVICVLWYSWEYDATGTVNPAWTNVFG</sequence>
<gene>
    <name evidence="2" type="ORF">GLAREA_12274</name>
</gene>
<dbReference type="EMBL" id="KE145361">
    <property type="protein sequence ID" value="EPE31518.1"/>
    <property type="molecule type" value="Genomic_DNA"/>
</dbReference>
<proteinExistence type="predicted"/>
<evidence type="ECO:0000313" key="2">
    <source>
        <dbReference type="EMBL" id="EPE31518.1"/>
    </source>
</evidence>
<dbReference type="KEGG" id="glz:GLAREA_12274"/>
<dbReference type="RefSeq" id="XP_008081247.1">
    <property type="nucleotide sequence ID" value="XM_008083056.1"/>
</dbReference>
<keyword evidence="3" id="KW-1185">Reference proteome</keyword>
<name>S3DYT7_GLAL2</name>
<dbReference type="OrthoDB" id="2847781at2759"/>
<organism evidence="2 3">
    <name type="scientific">Glarea lozoyensis (strain ATCC 20868 / MF5171)</name>
    <dbReference type="NCBI Taxonomy" id="1116229"/>
    <lineage>
        <taxon>Eukaryota</taxon>
        <taxon>Fungi</taxon>
        <taxon>Dikarya</taxon>
        <taxon>Ascomycota</taxon>
        <taxon>Pezizomycotina</taxon>
        <taxon>Leotiomycetes</taxon>
        <taxon>Helotiales</taxon>
        <taxon>Helotiaceae</taxon>
        <taxon>Glarea</taxon>
    </lineage>
</organism>
<keyword evidence="1" id="KW-0812">Transmembrane</keyword>
<feature type="transmembrane region" description="Helical" evidence="1">
    <location>
        <begin position="123"/>
        <end position="144"/>
    </location>
</feature>
<feature type="transmembrane region" description="Helical" evidence="1">
    <location>
        <begin position="23"/>
        <end position="44"/>
    </location>
</feature>
<evidence type="ECO:0000256" key="1">
    <source>
        <dbReference type="SAM" id="Phobius"/>
    </source>
</evidence>
<keyword evidence="1" id="KW-1133">Transmembrane helix</keyword>
<dbReference type="HOGENOM" id="CLU_1643855_0_0_1"/>